<keyword evidence="3 8" id="KW-0378">Hydrolase</keyword>
<dbReference type="GO" id="GO:0008810">
    <property type="term" value="F:cellulase activity"/>
    <property type="evidence" value="ECO:0007669"/>
    <property type="project" value="UniProtKB-EC"/>
</dbReference>
<comment type="caution">
    <text evidence="11">The sequence shown here is derived from an EMBL/GenBank/DDBJ whole genome shotgun (WGS) entry which is preliminary data.</text>
</comment>
<evidence type="ECO:0000256" key="3">
    <source>
        <dbReference type="ARBA" id="ARBA00022801"/>
    </source>
</evidence>
<comment type="similarity">
    <text evidence="2 8 9">Belongs to the glycosyl hydrolase 9 (cellulase E) family.</text>
</comment>
<evidence type="ECO:0000256" key="4">
    <source>
        <dbReference type="ARBA" id="ARBA00023001"/>
    </source>
</evidence>
<evidence type="ECO:0000256" key="8">
    <source>
        <dbReference type="PROSITE-ProRule" id="PRU10060"/>
    </source>
</evidence>
<dbReference type="EC" id="3.2.1.4" evidence="9"/>
<evidence type="ECO:0000256" key="2">
    <source>
        <dbReference type="ARBA" id="ARBA00007072"/>
    </source>
</evidence>
<keyword evidence="9" id="KW-0732">Signal</keyword>
<reference evidence="11 12" key="1">
    <citation type="submission" date="2022-05" db="EMBL/GenBank/DDBJ databases">
        <title>A multi-omics perspective on studying reproductive biology in Daphnia sinensis.</title>
        <authorList>
            <person name="Jia J."/>
        </authorList>
    </citation>
    <scope>NUCLEOTIDE SEQUENCE [LARGE SCALE GENOMIC DNA]</scope>
    <source>
        <strain evidence="11 12">WSL</strain>
    </source>
</reference>
<evidence type="ECO:0000313" key="11">
    <source>
        <dbReference type="EMBL" id="KAI9554489.1"/>
    </source>
</evidence>
<dbReference type="PROSITE" id="PS00698">
    <property type="entry name" value="GH9_3"/>
    <property type="match status" value="1"/>
</dbReference>
<name>A0AAD5PRP3_9CRUS</name>
<feature type="domain" description="Glycoside hydrolase family 9" evidence="10">
    <location>
        <begin position="22"/>
        <end position="446"/>
    </location>
</feature>
<evidence type="ECO:0000256" key="1">
    <source>
        <dbReference type="ARBA" id="ARBA00000966"/>
    </source>
</evidence>
<dbReference type="InterPro" id="IPR001701">
    <property type="entry name" value="Glyco_hydro_9"/>
</dbReference>
<comment type="catalytic activity">
    <reaction evidence="1 9">
        <text>Endohydrolysis of (1-&gt;4)-beta-D-glucosidic linkages in cellulose, lichenin and cereal beta-D-glucans.</text>
        <dbReference type="EC" id="3.2.1.4"/>
    </reaction>
</comment>
<protein>
    <recommendedName>
        <fullName evidence="9">Endoglucanase</fullName>
        <ecNumber evidence="9">3.2.1.4</ecNumber>
    </recommendedName>
</protein>
<proteinExistence type="inferred from homology"/>
<feature type="chain" id="PRO_5041766707" description="Endoglucanase" evidence="9">
    <location>
        <begin position="19"/>
        <end position="454"/>
    </location>
</feature>
<dbReference type="AlphaFoldDB" id="A0AAD5PRP3"/>
<dbReference type="Pfam" id="PF00759">
    <property type="entry name" value="Glyco_hydro_9"/>
    <property type="match status" value="1"/>
</dbReference>
<feature type="signal peptide" evidence="9">
    <location>
        <begin position="1"/>
        <end position="18"/>
    </location>
</feature>
<evidence type="ECO:0000313" key="12">
    <source>
        <dbReference type="Proteomes" id="UP000820818"/>
    </source>
</evidence>
<dbReference type="Gene3D" id="1.50.10.10">
    <property type="match status" value="1"/>
</dbReference>
<sequence>MKTSLILVAISTLGLVSAQFDYNLALKKSILFYEAQRSGKLTNNRIDWRGDTFLNDGSDVGIDLSGGYFDAGDHVKFGFPFAHSMIFLAWGMIDYRSAYQAAGELDNGLAALRWGADWILKATKLDQGKVYGQAGNGGEDHAYWGRPEDWPASQVRPSYAITTSQPGTDLAANYASALAAASVAIGSSDATYSANLLSVARQLYDFAKTYRGIYSNSISDAGAYYRAYAYEDELTFAAAMLALATNEQTYKTDAANFWNQFGYGTFVQTFFDWDNKMAGIAVLLSRILGDQKYKTSAQAHCDFWMNSERRTPKGLVFINEWGSLRHASNAAFGCLLVADSGIGNAAAYKAFAKQQIDYALGSTGRSFVVGYGNNPPVKCHHRGASCPDVPAPCGWNEYNSPNPNGQILEGALVGGPDINDNYNDARDDYRSNEVALDYNAGFQSALAGLINAGY</sequence>
<evidence type="ECO:0000256" key="7">
    <source>
        <dbReference type="ARBA" id="ARBA00023326"/>
    </source>
</evidence>
<dbReference type="PANTHER" id="PTHR22298">
    <property type="entry name" value="ENDO-1,4-BETA-GLUCANASE"/>
    <property type="match status" value="1"/>
</dbReference>
<dbReference type="GO" id="GO:0030245">
    <property type="term" value="P:cellulose catabolic process"/>
    <property type="evidence" value="ECO:0007669"/>
    <property type="project" value="UniProtKB-KW"/>
</dbReference>
<dbReference type="InterPro" id="IPR033126">
    <property type="entry name" value="Glyco_hydro_9_Asp/Glu_AS"/>
</dbReference>
<dbReference type="EMBL" id="WJBH02000008">
    <property type="protein sequence ID" value="KAI9554489.1"/>
    <property type="molecule type" value="Genomic_DNA"/>
</dbReference>
<keyword evidence="5 8" id="KW-0119">Carbohydrate metabolism</keyword>
<dbReference type="InterPro" id="IPR012341">
    <property type="entry name" value="6hp_glycosidase-like_sf"/>
</dbReference>
<feature type="active site" evidence="8">
    <location>
        <position position="433"/>
    </location>
</feature>
<feature type="active site" evidence="8">
    <location>
        <position position="424"/>
    </location>
</feature>
<keyword evidence="7 8" id="KW-0624">Polysaccharide degradation</keyword>
<dbReference type="Proteomes" id="UP000820818">
    <property type="component" value="Linkage Group LG8"/>
</dbReference>
<evidence type="ECO:0000256" key="6">
    <source>
        <dbReference type="ARBA" id="ARBA00023295"/>
    </source>
</evidence>
<keyword evidence="6 8" id="KW-0326">Glycosidase</keyword>
<evidence type="ECO:0000256" key="5">
    <source>
        <dbReference type="ARBA" id="ARBA00023277"/>
    </source>
</evidence>
<dbReference type="InterPro" id="IPR008928">
    <property type="entry name" value="6-hairpin_glycosidase_sf"/>
</dbReference>
<evidence type="ECO:0000259" key="10">
    <source>
        <dbReference type="Pfam" id="PF00759"/>
    </source>
</evidence>
<keyword evidence="4 9" id="KW-0136">Cellulose degradation</keyword>
<evidence type="ECO:0000256" key="9">
    <source>
        <dbReference type="RuleBase" id="RU361166"/>
    </source>
</evidence>
<gene>
    <name evidence="11" type="ORF">GHT06_019762</name>
</gene>
<dbReference type="SUPFAM" id="SSF48208">
    <property type="entry name" value="Six-hairpin glycosidases"/>
    <property type="match status" value="1"/>
</dbReference>
<keyword evidence="12" id="KW-1185">Reference proteome</keyword>
<accession>A0AAD5PRP3</accession>
<organism evidence="11 12">
    <name type="scientific">Daphnia sinensis</name>
    <dbReference type="NCBI Taxonomy" id="1820382"/>
    <lineage>
        <taxon>Eukaryota</taxon>
        <taxon>Metazoa</taxon>
        <taxon>Ecdysozoa</taxon>
        <taxon>Arthropoda</taxon>
        <taxon>Crustacea</taxon>
        <taxon>Branchiopoda</taxon>
        <taxon>Diplostraca</taxon>
        <taxon>Cladocera</taxon>
        <taxon>Anomopoda</taxon>
        <taxon>Daphniidae</taxon>
        <taxon>Daphnia</taxon>
        <taxon>Daphnia similis group</taxon>
    </lineage>
</organism>